<evidence type="ECO:0000256" key="2">
    <source>
        <dbReference type="ARBA" id="ARBA00023054"/>
    </source>
</evidence>
<dbReference type="PANTHER" id="PTHR34224:SF18">
    <property type="entry name" value="INTERACTOR OF CONSTITUTIVE ACTIVE ROPS 3"/>
    <property type="match status" value="1"/>
</dbReference>
<dbReference type="PANTHER" id="PTHR34224">
    <property type="entry name" value="INTERACTOR OF CONSTITUTIVE ACTIVE ROPS 2, CHLOROPLASTIC-RELATED"/>
    <property type="match status" value="1"/>
</dbReference>
<organism evidence="5">
    <name type="scientific">Salvia splendens</name>
    <name type="common">Scarlet sage</name>
    <dbReference type="NCBI Taxonomy" id="180675"/>
    <lineage>
        <taxon>Eukaryota</taxon>
        <taxon>Viridiplantae</taxon>
        <taxon>Streptophyta</taxon>
        <taxon>Embryophyta</taxon>
        <taxon>Tracheophyta</taxon>
        <taxon>Spermatophyta</taxon>
        <taxon>Magnoliopsida</taxon>
        <taxon>eudicotyledons</taxon>
        <taxon>Gunneridae</taxon>
        <taxon>Pentapetalae</taxon>
        <taxon>asterids</taxon>
        <taxon>lamiids</taxon>
        <taxon>Lamiales</taxon>
        <taxon>Lamiaceae</taxon>
        <taxon>Nepetoideae</taxon>
        <taxon>Mentheae</taxon>
        <taxon>Salviinae</taxon>
        <taxon>Salvia</taxon>
        <taxon>Salvia subgen. Calosphace</taxon>
        <taxon>core Calosphace</taxon>
    </lineage>
</organism>
<name>A0A8X8YPE1_SALSN</name>
<dbReference type="InterPro" id="IPR029688">
    <property type="entry name" value="ICR"/>
</dbReference>
<evidence type="ECO:0000313" key="5">
    <source>
        <dbReference type="EMBL" id="KAG6436176.1"/>
    </source>
</evidence>
<protein>
    <recommendedName>
        <fullName evidence="7">Interactor of constitutive active ROP</fullName>
    </recommendedName>
</protein>
<reference evidence="5" key="2">
    <citation type="submission" date="2020-08" db="EMBL/GenBank/DDBJ databases">
        <title>Plant Genome Project.</title>
        <authorList>
            <person name="Zhang R.-G."/>
        </authorList>
    </citation>
    <scope>NUCLEOTIDE SEQUENCE</scope>
    <source>
        <strain evidence="5">Huo1</strain>
        <tissue evidence="5">Leaf</tissue>
    </source>
</reference>
<proteinExistence type="inferred from homology"/>
<accession>A0A8X8YPE1</accession>
<feature type="compositionally biased region" description="Polar residues" evidence="4">
    <location>
        <begin position="578"/>
        <end position="590"/>
    </location>
</feature>
<feature type="compositionally biased region" description="Basic and acidic residues" evidence="4">
    <location>
        <begin position="92"/>
        <end position="106"/>
    </location>
</feature>
<dbReference type="AlphaFoldDB" id="A0A8X8YPE1"/>
<feature type="region of interest" description="Disordered" evidence="4">
    <location>
        <begin position="1"/>
        <end position="106"/>
    </location>
</feature>
<evidence type="ECO:0008006" key="7">
    <source>
        <dbReference type="Google" id="ProtNLM"/>
    </source>
</evidence>
<feature type="region of interest" description="Disordered" evidence="4">
    <location>
        <begin position="571"/>
        <end position="594"/>
    </location>
</feature>
<feature type="compositionally biased region" description="Basic and acidic residues" evidence="4">
    <location>
        <begin position="135"/>
        <end position="148"/>
    </location>
</feature>
<sequence>MQTPKARSSRSGAPQKSSPRSISSEASPKSSSPQTVSSEAPQKVSPRVVRHLKTGPRFLDPTASSSNQANRAPKERSPKIADRKSPKSPLSEAKEHYLFDFQKKRPSKIPELERQISQLEHDLEVVKDQLISTEAQKKQAQKDAEESNHQLSALSLKLEELQKHLLEQPSSEEQKLGSPSELEAFKKQSSHDSAALASALDEITQLKIQLETVAVSEAPQANHSESEQNDLLKLKEKLSDTLLIVEEMKQQVMYSKESEAQAQALVGETLVQLETAKKMVETLRSDGLKATEAYKAIASELEQSRARVNFLEDLVSKLQADISSGGYKQTQGKGEGEMEVGSLKLEVEQLRSDLEAHEIRYNEERSRSVEKIQDAMEMVEKFKSASSQRVSELEKELRRSKYEIEELKANLMDKETELQGICEENEGLTMKLESSVSGQREIELEKKFHESKTELDTLKASLAQKEVEWQCTIKENEKLKEMMNGRRSEEVGDLESDRAAESEAAVRASYMVKEIEKSNKKAARVGEQLEAAQAANAEMEAELRRVKVQSDQWRKAAEAAAAMLSAGNNGQIMERTGSMDSHYSPQTGKISSPYADDLDEELKKKNANMLRRFGVLWKKPQK</sequence>
<gene>
    <name evidence="5" type="ORF">SASPL_101061</name>
</gene>
<comment type="caution">
    <text evidence="5">The sequence shown here is derived from an EMBL/GenBank/DDBJ whole genome shotgun (WGS) entry which is preliminary data.</text>
</comment>
<feature type="compositionally biased region" description="Basic and acidic residues" evidence="4">
    <location>
        <begin position="72"/>
        <end position="85"/>
    </location>
</feature>
<evidence type="ECO:0000313" key="6">
    <source>
        <dbReference type="Proteomes" id="UP000298416"/>
    </source>
</evidence>
<evidence type="ECO:0000256" key="1">
    <source>
        <dbReference type="ARBA" id="ARBA00009778"/>
    </source>
</evidence>
<dbReference type="Proteomes" id="UP000298416">
    <property type="component" value="Unassembled WGS sequence"/>
</dbReference>
<feature type="region of interest" description="Disordered" evidence="4">
    <location>
        <begin position="134"/>
        <end position="153"/>
    </location>
</feature>
<feature type="compositionally biased region" description="Polar residues" evidence="4">
    <location>
        <begin position="1"/>
        <end position="16"/>
    </location>
</feature>
<reference evidence="5" key="1">
    <citation type="submission" date="2018-01" db="EMBL/GenBank/DDBJ databases">
        <authorList>
            <person name="Mao J.F."/>
        </authorList>
    </citation>
    <scope>NUCLEOTIDE SEQUENCE</scope>
    <source>
        <strain evidence="5">Huo1</strain>
        <tissue evidence="5">Leaf</tissue>
    </source>
</reference>
<feature type="coiled-coil region" evidence="3">
    <location>
        <begin position="515"/>
        <end position="556"/>
    </location>
</feature>
<feature type="coiled-coil region" evidence="3">
    <location>
        <begin position="294"/>
        <end position="424"/>
    </location>
</feature>
<comment type="similarity">
    <text evidence="1">Belongs to the ICR family.</text>
</comment>
<feature type="compositionally biased region" description="Low complexity" evidence="4">
    <location>
        <begin position="17"/>
        <end position="38"/>
    </location>
</feature>
<evidence type="ECO:0000256" key="3">
    <source>
        <dbReference type="SAM" id="Coils"/>
    </source>
</evidence>
<feature type="region of interest" description="Disordered" evidence="4">
    <location>
        <begin position="163"/>
        <end position="191"/>
    </location>
</feature>
<keyword evidence="2 3" id="KW-0175">Coiled coil</keyword>
<dbReference type="EMBL" id="PNBA02000001">
    <property type="protein sequence ID" value="KAG6436176.1"/>
    <property type="molecule type" value="Genomic_DNA"/>
</dbReference>
<keyword evidence="6" id="KW-1185">Reference proteome</keyword>
<evidence type="ECO:0000256" key="4">
    <source>
        <dbReference type="SAM" id="MobiDB-lite"/>
    </source>
</evidence>